<reference evidence="1 2" key="1">
    <citation type="journal article" date="2021" name="Elife">
        <title>Chloroplast acquisition without the gene transfer in kleptoplastic sea slugs, Plakobranchus ocellatus.</title>
        <authorList>
            <person name="Maeda T."/>
            <person name="Takahashi S."/>
            <person name="Yoshida T."/>
            <person name="Shimamura S."/>
            <person name="Takaki Y."/>
            <person name="Nagai Y."/>
            <person name="Toyoda A."/>
            <person name="Suzuki Y."/>
            <person name="Arimoto A."/>
            <person name="Ishii H."/>
            <person name="Satoh N."/>
            <person name="Nishiyama T."/>
            <person name="Hasebe M."/>
            <person name="Maruyama T."/>
            <person name="Minagawa J."/>
            <person name="Obokata J."/>
            <person name="Shigenobu S."/>
        </authorList>
    </citation>
    <scope>NUCLEOTIDE SEQUENCE [LARGE SCALE GENOMIC DNA]</scope>
</reference>
<dbReference type="AlphaFoldDB" id="A0AAV4A337"/>
<proteinExistence type="predicted"/>
<protein>
    <submittedName>
        <fullName evidence="1">Uncharacterized protein</fullName>
    </submittedName>
</protein>
<organism evidence="1 2">
    <name type="scientific">Plakobranchus ocellatus</name>
    <dbReference type="NCBI Taxonomy" id="259542"/>
    <lineage>
        <taxon>Eukaryota</taxon>
        <taxon>Metazoa</taxon>
        <taxon>Spiralia</taxon>
        <taxon>Lophotrochozoa</taxon>
        <taxon>Mollusca</taxon>
        <taxon>Gastropoda</taxon>
        <taxon>Heterobranchia</taxon>
        <taxon>Euthyneura</taxon>
        <taxon>Panpulmonata</taxon>
        <taxon>Sacoglossa</taxon>
        <taxon>Placobranchoidea</taxon>
        <taxon>Plakobranchidae</taxon>
        <taxon>Plakobranchus</taxon>
    </lineage>
</organism>
<dbReference type="EMBL" id="BLXT01003273">
    <property type="protein sequence ID" value="GFO01305.1"/>
    <property type="molecule type" value="Genomic_DNA"/>
</dbReference>
<comment type="caution">
    <text evidence="1">The sequence shown here is derived from an EMBL/GenBank/DDBJ whole genome shotgun (WGS) entry which is preliminary data.</text>
</comment>
<evidence type="ECO:0000313" key="1">
    <source>
        <dbReference type="EMBL" id="GFO01305.1"/>
    </source>
</evidence>
<sequence>MFSNNARSGQMEVFSNNSLGCSVTTQDQVKWKSFPSYSGMFSNNARSVHNKLISGFQALPSGQGADGGARTRNRRVPADLRANSLATVPPKLKVWKTEDIDVFLTRVGNGLEGIGT</sequence>
<gene>
    <name evidence="1" type="ORF">PoB_002781000</name>
</gene>
<name>A0AAV4A337_9GAST</name>
<keyword evidence="2" id="KW-1185">Reference proteome</keyword>
<dbReference type="Proteomes" id="UP000735302">
    <property type="component" value="Unassembled WGS sequence"/>
</dbReference>
<accession>A0AAV4A337</accession>
<evidence type="ECO:0000313" key="2">
    <source>
        <dbReference type="Proteomes" id="UP000735302"/>
    </source>
</evidence>